<dbReference type="InterPro" id="IPR002772">
    <property type="entry name" value="Glyco_hydro_3_C"/>
</dbReference>
<dbReference type="InterPro" id="IPR036881">
    <property type="entry name" value="Glyco_hydro_3_C_sf"/>
</dbReference>
<dbReference type="InterPro" id="IPR050288">
    <property type="entry name" value="Cellulose_deg_GH3"/>
</dbReference>
<dbReference type="GO" id="GO:0005975">
    <property type="term" value="P:carbohydrate metabolic process"/>
    <property type="evidence" value="ECO:0007669"/>
    <property type="project" value="InterPro"/>
</dbReference>
<evidence type="ECO:0000256" key="2">
    <source>
        <dbReference type="ARBA" id="ARBA00022801"/>
    </source>
</evidence>
<keyword evidence="3" id="KW-1133">Transmembrane helix</keyword>
<dbReference type="Pfam" id="PF00933">
    <property type="entry name" value="Glyco_hydro_3"/>
    <property type="match status" value="1"/>
</dbReference>
<dbReference type="InterPro" id="IPR026891">
    <property type="entry name" value="Fn3-like"/>
</dbReference>
<evidence type="ECO:0000256" key="1">
    <source>
        <dbReference type="ARBA" id="ARBA00005336"/>
    </source>
</evidence>
<dbReference type="AlphaFoldDB" id="A0A7M1XIV0"/>
<dbReference type="Gene3D" id="2.60.40.10">
    <property type="entry name" value="Immunoglobulins"/>
    <property type="match status" value="1"/>
</dbReference>
<feature type="signal peptide" evidence="4">
    <location>
        <begin position="1"/>
        <end position="26"/>
    </location>
</feature>
<evidence type="ECO:0000256" key="4">
    <source>
        <dbReference type="SAM" id="SignalP"/>
    </source>
</evidence>
<feature type="transmembrane region" description="Helical" evidence="3">
    <location>
        <begin position="958"/>
        <end position="982"/>
    </location>
</feature>
<dbReference type="PANTHER" id="PTHR42715">
    <property type="entry name" value="BETA-GLUCOSIDASE"/>
    <property type="match status" value="1"/>
</dbReference>
<evidence type="ECO:0000313" key="7">
    <source>
        <dbReference type="Proteomes" id="UP000593591"/>
    </source>
</evidence>
<evidence type="ECO:0000259" key="5">
    <source>
        <dbReference type="SMART" id="SM01217"/>
    </source>
</evidence>
<reference evidence="6 7" key="1">
    <citation type="submission" date="2018-08" db="EMBL/GenBank/DDBJ databases">
        <title>The first complete genome of Treponema rectale (CHPAT), a commensal spirochete of the bovine rectum.</title>
        <authorList>
            <person name="Staton G.J."/>
            <person name="Clegg S.R."/>
            <person name="Carter S.D."/>
            <person name="Radford A.D."/>
            <person name="Darby A."/>
            <person name="Hall N."/>
            <person name="Birtles R.J."/>
            <person name="Evans N.J."/>
        </authorList>
    </citation>
    <scope>NUCLEOTIDE SEQUENCE [LARGE SCALE GENOMIC DNA]</scope>
    <source>
        <strain evidence="6 7">CHPA</strain>
    </source>
</reference>
<dbReference type="PANTHER" id="PTHR42715:SF10">
    <property type="entry name" value="BETA-GLUCOSIDASE"/>
    <property type="match status" value="1"/>
</dbReference>
<comment type="similarity">
    <text evidence="1">Belongs to the glycosyl hydrolase 3 family.</text>
</comment>
<dbReference type="EMBL" id="CP031517">
    <property type="protein sequence ID" value="QOS39539.1"/>
    <property type="molecule type" value="Genomic_DNA"/>
</dbReference>
<keyword evidence="4" id="KW-0732">Signal</keyword>
<name>A0A7M1XIV0_9SPIR</name>
<dbReference type="InterPro" id="IPR036962">
    <property type="entry name" value="Glyco_hydro_3_N_sf"/>
</dbReference>
<dbReference type="KEGG" id="trc:DYE49_03315"/>
<keyword evidence="3" id="KW-0472">Membrane</keyword>
<proteinExistence type="inferred from homology"/>
<feature type="domain" description="Fibronectin type III-like" evidence="5">
    <location>
        <begin position="419"/>
        <end position="498"/>
    </location>
</feature>
<gene>
    <name evidence="6" type="ORF">DYE49_03315</name>
</gene>
<dbReference type="Gene3D" id="3.20.20.300">
    <property type="entry name" value="Glycoside hydrolase, family 3, N-terminal domain"/>
    <property type="match status" value="1"/>
</dbReference>
<accession>A0A7M1XIV0</accession>
<evidence type="ECO:0000313" key="6">
    <source>
        <dbReference type="EMBL" id="QOS39539.1"/>
    </source>
</evidence>
<dbReference type="Pfam" id="PF01915">
    <property type="entry name" value="Glyco_hydro_3_C"/>
    <property type="match status" value="1"/>
</dbReference>
<dbReference type="SUPFAM" id="SSF52279">
    <property type="entry name" value="Beta-D-glucan exohydrolase, C-terminal domain"/>
    <property type="match status" value="1"/>
</dbReference>
<dbReference type="Proteomes" id="UP000593591">
    <property type="component" value="Chromosome"/>
</dbReference>
<keyword evidence="2" id="KW-0378">Hydrolase</keyword>
<protein>
    <recommendedName>
        <fullName evidence="5">Fibronectin type III-like domain-containing protein</fullName>
    </recommendedName>
</protein>
<dbReference type="PRINTS" id="PR00133">
    <property type="entry name" value="GLHYDRLASE3"/>
</dbReference>
<dbReference type="InterPro" id="IPR013783">
    <property type="entry name" value="Ig-like_fold"/>
</dbReference>
<dbReference type="SUPFAM" id="SSF51445">
    <property type="entry name" value="(Trans)glycosidases"/>
    <property type="match status" value="1"/>
</dbReference>
<feature type="chain" id="PRO_5032455878" description="Fibronectin type III-like domain-containing protein" evidence="4">
    <location>
        <begin position="27"/>
        <end position="991"/>
    </location>
</feature>
<dbReference type="InterPro" id="IPR001764">
    <property type="entry name" value="Glyco_hydro_3_N"/>
</dbReference>
<dbReference type="Gene3D" id="3.40.50.1700">
    <property type="entry name" value="Glycoside hydrolase family 3 C-terminal domain"/>
    <property type="match status" value="1"/>
</dbReference>
<dbReference type="InterPro" id="IPR017853">
    <property type="entry name" value="GH"/>
</dbReference>
<evidence type="ECO:0000256" key="3">
    <source>
        <dbReference type="SAM" id="Phobius"/>
    </source>
</evidence>
<organism evidence="6 7">
    <name type="scientific">Treponema rectale</name>
    <dbReference type="NCBI Taxonomy" id="744512"/>
    <lineage>
        <taxon>Bacteria</taxon>
        <taxon>Pseudomonadati</taxon>
        <taxon>Spirochaetota</taxon>
        <taxon>Spirochaetia</taxon>
        <taxon>Spirochaetales</taxon>
        <taxon>Treponemataceae</taxon>
        <taxon>Treponema</taxon>
    </lineage>
</organism>
<dbReference type="GO" id="GO:0004553">
    <property type="term" value="F:hydrolase activity, hydrolyzing O-glycosyl compounds"/>
    <property type="evidence" value="ECO:0007669"/>
    <property type="project" value="InterPro"/>
</dbReference>
<sequence length="991" mass="109675">MKTKSIVSLASICLIAGSFVAGNVVAAAYAPMITTALCGTGVNFDSEEFQQATAMSDALCQEIAEEGIVLMKNQNNTLPLKYEQGQEKNINVFGWASSDNGFLLSGIGSGSSTISEAKKVTLLKALEDGGFTVNDDLVNFYRNYDSTNYGYNSSRIKLIEPEIDDYNAFDKSMLSYAEDFSDTALIVISRVNGENVGEIPMTQSKTKGQKNDSSRTYLELSTQEEALIDYCGDHFDKVIVLVNSTNQMQLGKLDDPRVDAVLNVAITGQSGTRAIPKILDGSINPSGHLIDTYAYDYKKEPSYANRFKTGNHIMYNEDIYFGYRWYETADAEHYFDNETREGYDENGDEKELTGYDAMVQYPFGHGLSYTTFEWSVDSFKIIENGEEKDVNATSNKITKDSKIELSLSCTNTGSVAGKDVIQLYYTAPYYQEIEKSAINLVDFAKSVELEPGKTQKDIKVTLDSYDMASYDCYDMNENDFAGYELEKGNYQLKLMENSHVAKKMKDNASSILQLVVDNDIQFDKDTKTGHEVKNRFTGEEAYAGVPIDGSTIYSNDADKPVYLSRSDFEGTFPNKALKSPTNSSAVSTANNYTNHSLDQTTMPVTSQEGKYFLKTREDGSKATLNDLNGKGQKTVYNEELIYKIGSDYDSKELADMVDQLSVDEAFAIVEDSGFGTPAIESIGKARSYDFDGPAGFNQNTQTGISSGEWTAFPSETLVGQTFSKRIAKLMGQSVGLEGMATNLQGWYAPGVNMHRSPFNGRNYEYYSEDPVLNGYMASEVILGAKSKGLYCYIKHFTLSEPGDNARNLNTWLTEQNFREMYLRPFEIAVKKGGANAIMSAFNFVGGVWAGANAAMNIDVLREEWGFKGSMITDWSDGSGSMNTKKGVRAGNDIWLNPNSGHNASPLTNSDPTDVYCAKLAAKNVIYTICETYNYFKHYDTSLDNSPIIIGESQINPPFAWWIPLLVGVDVLVAGGLGAWLYFDVIRKPKEI</sequence>
<dbReference type="SMART" id="SM01217">
    <property type="entry name" value="Fn3_like"/>
    <property type="match status" value="1"/>
</dbReference>
<keyword evidence="3" id="KW-0812">Transmembrane</keyword>